<dbReference type="InterPro" id="IPR004143">
    <property type="entry name" value="BPL_LPL_catalytic"/>
</dbReference>
<protein>
    <recommendedName>
        <fullName evidence="1">BPL/LPL catalytic domain-containing protein</fullName>
    </recommendedName>
</protein>
<dbReference type="SUPFAM" id="SSF55681">
    <property type="entry name" value="Class II aaRS and biotin synthetases"/>
    <property type="match status" value="1"/>
</dbReference>
<organism evidence="2">
    <name type="scientific">Daucus carota subsp. sativus</name>
    <name type="common">Carrot</name>
    <dbReference type="NCBI Taxonomy" id="79200"/>
    <lineage>
        <taxon>Eukaryota</taxon>
        <taxon>Viridiplantae</taxon>
        <taxon>Streptophyta</taxon>
        <taxon>Embryophyta</taxon>
        <taxon>Tracheophyta</taxon>
        <taxon>Spermatophyta</taxon>
        <taxon>Magnoliopsida</taxon>
        <taxon>eudicotyledons</taxon>
        <taxon>Gunneridae</taxon>
        <taxon>Pentapetalae</taxon>
        <taxon>asterids</taxon>
        <taxon>campanulids</taxon>
        <taxon>Apiales</taxon>
        <taxon>Apiaceae</taxon>
        <taxon>Apioideae</taxon>
        <taxon>Scandiceae</taxon>
        <taxon>Daucinae</taxon>
        <taxon>Daucus</taxon>
        <taxon>Daucus sect. Daucus</taxon>
    </lineage>
</organism>
<evidence type="ECO:0000259" key="1">
    <source>
        <dbReference type="Pfam" id="PF21948"/>
    </source>
</evidence>
<comment type="caution">
    <text evidence="2">The sequence shown here is derived from an EMBL/GenBank/DDBJ whole genome shotgun (WGS) entry which is preliminary data.</text>
</comment>
<accession>A0A164UK26</accession>
<dbReference type="Pfam" id="PF21948">
    <property type="entry name" value="LplA-B_cat"/>
    <property type="match status" value="1"/>
</dbReference>
<dbReference type="InterPro" id="IPR045864">
    <property type="entry name" value="aa-tRNA-synth_II/BPL/LPL"/>
</dbReference>
<dbReference type="Gramene" id="KZM88984">
    <property type="protein sequence ID" value="KZM88984"/>
    <property type="gene ID" value="DCAR_026059"/>
</dbReference>
<sequence>MAALPLMKLIRLKGVLILQQLHLEERLLHYAFGNRKFGGNAQSITKNRWIHHTSFLWDYEINNMAYLKLPKRAPEYRLARNHLDFICCMKEYMPRTNFITRTVDALQGEFSVETTDLEAVESPPNTKFIHSSKILTERELEEAALG</sequence>
<dbReference type="EMBL" id="LNRQ01000007">
    <property type="protein sequence ID" value="KZM88984.1"/>
    <property type="molecule type" value="Genomic_DNA"/>
</dbReference>
<dbReference type="STRING" id="79200.A0A164UK26"/>
<feature type="domain" description="BPL/LPL catalytic" evidence="1">
    <location>
        <begin position="32"/>
        <end position="110"/>
    </location>
</feature>
<dbReference type="PANTHER" id="PTHR43506:SF1">
    <property type="entry name" value="BPL_LPL CATALYTIC DOMAIN-CONTAINING PROTEIN"/>
    <property type="match status" value="1"/>
</dbReference>
<dbReference type="InterPro" id="IPR053264">
    <property type="entry name" value="Lipoate-ligase_2_inactive"/>
</dbReference>
<dbReference type="OMA" id="VATHFYL"/>
<evidence type="ECO:0000313" key="2">
    <source>
        <dbReference type="EMBL" id="KZM88984.1"/>
    </source>
</evidence>
<dbReference type="AlphaFoldDB" id="A0A164UK26"/>
<name>A0A164UK26_DAUCS</name>
<dbReference type="PANTHER" id="PTHR43506">
    <property type="entry name" value="BIOTIN/LIPOATE A/B PROTEIN LIGASE FAMILY"/>
    <property type="match status" value="1"/>
</dbReference>
<gene>
    <name evidence="2" type="ORF">DCAR_026059</name>
</gene>
<reference evidence="2" key="1">
    <citation type="journal article" date="2016" name="Nat. Genet.">
        <title>A high-quality carrot genome assembly provides new insights into carotenoid accumulation and asterid genome evolution.</title>
        <authorList>
            <person name="Iorizzo M."/>
            <person name="Ellison S."/>
            <person name="Senalik D."/>
            <person name="Zeng P."/>
            <person name="Satapoomin P."/>
            <person name="Huang J."/>
            <person name="Bowman M."/>
            <person name="Iovene M."/>
            <person name="Sanseverino W."/>
            <person name="Cavagnaro P."/>
            <person name="Yildiz M."/>
            <person name="Macko-Podgorni A."/>
            <person name="Moranska E."/>
            <person name="Grzebelus E."/>
            <person name="Grzebelus D."/>
            <person name="Ashrafi H."/>
            <person name="Zheng Z."/>
            <person name="Cheng S."/>
            <person name="Spooner D."/>
            <person name="Van Deynze A."/>
            <person name="Simon P."/>
        </authorList>
    </citation>
    <scope>NUCLEOTIDE SEQUENCE [LARGE SCALE GENOMIC DNA]</scope>
    <source>
        <tissue evidence="2">Leaf</tissue>
    </source>
</reference>
<dbReference type="Gene3D" id="3.30.930.10">
    <property type="entry name" value="Bira Bifunctional Protein, Domain 2"/>
    <property type="match status" value="1"/>
</dbReference>
<proteinExistence type="predicted"/>